<organism evidence="2 3">
    <name type="scientific">Rubus argutus</name>
    <name type="common">Southern blackberry</name>
    <dbReference type="NCBI Taxonomy" id="59490"/>
    <lineage>
        <taxon>Eukaryota</taxon>
        <taxon>Viridiplantae</taxon>
        <taxon>Streptophyta</taxon>
        <taxon>Embryophyta</taxon>
        <taxon>Tracheophyta</taxon>
        <taxon>Spermatophyta</taxon>
        <taxon>Magnoliopsida</taxon>
        <taxon>eudicotyledons</taxon>
        <taxon>Gunneridae</taxon>
        <taxon>Pentapetalae</taxon>
        <taxon>rosids</taxon>
        <taxon>fabids</taxon>
        <taxon>Rosales</taxon>
        <taxon>Rosaceae</taxon>
        <taxon>Rosoideae</taxon>
        <taxon>Rosoideae incertae sedis</taxon>
        <taxon>Rubus</taxon>
    </lineage>
</organism>
<sequence>MAAAVSTTREHGLSENGIDGGDGQFLSLGPWPSCTVEEVEQRRGLGLRQNPRTPSLSARRRHCPLQPVGEALFSAVNLCFQLAAIFVYPVRSSSVVVSFPRRCPHQAQPRPLPSQLIVVATINLSPSISSPTLPNQPPISGKAQPRSPCPSTQSVVPSPLISHPLSSSQA</sequence>
<dbReference type="AlphaFoldDB" id="A0AAW1WYN0"/>
<comment type="caution">
    <text evidence="2">The sequence shown here is derived from an EMBL/GenBank/DDBJ whole genome shotgun (WGS) entry which is preliminary data.</text>
</comment>
<gene>
    <name evidence="2" type="ORF">M0R45_026248</name>
</gene>
<evidence type="ECO:0000313" key="3">
    <source>
        <dbReference type="Proteomes" id="UP001457282"/>
    </source>
</evidence>
<feature type="compositionally biased region" description="Low complexity" evidence="1">
    <location>
        <begin position="154"/>
        <end position="170"/>
    </location>
</feature>
<evidence type="ECO:0000256" key="1">
    <source>
        <dbReference type="SAM" id="MobiDB-lite"/>
    </source>
</evidence>
<reference evidence="2 3" key="1">
    <citation type="journal article" date="2023" name="G3 (Bethesda)">
        <title>A chromosome-length genome assembly and annotation of blackberry (Rubus argutus, cv. 'Hillquist').</title>
        <authorList>
            <person name="Bruna T."/>
            <person name="Aryal R."/>
            <person name="Dudchenko O."/>
            <person name="Sargent D.J."/>
            <person name="Mead D."/>
            <person name="Buti M."/>
            <person name="Cavallini A."/>
            <person name="Hytonen T."/>
            <person name="Andres J."/>
            <person name="Pham M."/>
            <person name="Weisz D."/>
            <person name="Mascagni F."/>
            <person name="Usai G."/>
            <person name="Natali L."/>
            <person name="Bassil N."/>
            <person name="Fernandez G.E."/>
            <person name="Lomsadze A."/>
            <person name="Armour M."/>
            <person name="Olukolu B."/>
            <person name="Poorten T."/>
            <person name="Britton C."/>
            <person name="Davik J."/>
            <person name="Ashrafi H."/>
            <person name="Aiden E.L."/>
            <person name="Borodovsky M."/>
            <person name="Worthington M."/>
        </authorList>
    </citation>
    <scope>NUCLEOTIDE SEQUENCE [LARGE SCALE GENOMIC DNA]</scope>
    <source>
        <strain evidence="2">PI 553951</strain>
    </source>
</reference>
<dbReference type="EMBL" id="JBEDUW010000005">
    <property type="protein sequence ID" value="KAK9929140.1"/>
    <property type="molecule type" value="Genomic_DNA"/>
</dbReference>
<proteinExistence type="predicted"/>
<name>A0AAW1WYN0_RUBAR</name>
<feature type="region of interest" description="Disordered" evidence="1">
    <location>
        <begin position="1"/>
        <end position="23"/>
    </location>
</feature>
<protein>
    <submittedName>
        <fullName evidence="2">Uncharacterized protein</fullName>
    </submittedName>
</protein>
<feature type="region of interest" description="Disordered" evidence="1">
    <location>
        <begin position="129"/>
        <end position="170"/>
    </location>
</feature>
<dbReference type="Proteomes" id="UP001457282">
    <property type="component" value="Unassembled WGS sequence"/>
</dbReference>
<accession>A0AAW1WYN0</accession>
<keyword evidence="3" id="KW-1185">Reference proteome</keyword>
<evidence type="ECO:0000313" key="2">
    <source>
        <dbReference type="EMBL" id="KAK9929140.1"/>
    </source>
</evidence>